<dbReference type="Proteomes" id="UP000248882">
    <property type="component" value="Unassembled WGS sequence"/>
</dbReference>
<dbReference type="GO" id="GO:0007165">
    <property type="term" value="P:signal transduction"/>
    <property type="evidence" value="ECO:0007669"/>
    <property type="project" value="InterPro"/>
</dbReference>
<dbReference type="EMBL" id="QKZT01000003">
    <property type="protein sequence ID" value="PZX55716.1"/>
    <property type="molecule type" value="Genomic_DNA"/>
</dbReference>
<protein>
    <submittedName>
        <fullName evidence="3">TIR domain-containing protein</fullName>
    </submittedName>
</protein>
<dbReference type="PROSITE" id="PS50104">
    <property type="entry name" value="TIR"/>
    <property type="match status" value="1"/>
</dbReference>
<proteinExistence type="predicted"/>
<evidence type="ECO:0000259" key="2">
    <source>
        <dbReference type="PROSITE" id="PS50104"/>
    </source>
</evidence>
<reference evidence="3 4" key="1">
    <citation type="submission" date="2018-06" db="EMBL/GenBank/DDBJ databases">
        <title>Genomic Encyclopedia of Archaeal and Bacterial Type Strains, Phase II (KMG-II): from individual species to whole genera.</title>
        <authorList>
            <person name="Goeker M."/>
        </authorList>
    </citation>
    <scope>NUCLEOTIDE SEQUENCE [LARGE SCALE GENOMIC DNA]</scope>
    <source>
        <strain evidence="3 4">DSM 19830</strain>
    </source>
</reference>
<name>A0A2W7R9D0_9BACT</name>
<keyword evidence="4" id="KW-1185">Reference proteome</keyword>
<dbReference type="Gene3D" id="3.40.50.10140">
    <property type="entry name" value="Toll/interleukin-1 receptor homology (TIR) domain"/>
    <property type="match status" value="1"/>
</dbReference>
<organism evidence="3 4">
    <name type="scientific">Algoriphagus chordae</name>
    <dbReference type="NCBI Taxonomy" id="237019"/>
    <lineage>
        <taxon>Bacteria</taxon>
        <taxon>Pseudomonadati</taxon>
        <taxon>Bacteroidota</taxon>
        <taxon>Cytophagia</taxon>
        <taxon>Cytophagales</taxon>
        <taxon>Cyclobacteriaceae</taxon>
        <taxon>Algoriphagus</taxon>
    </lineage>
</organism>
<sequence>MEKGKIFISYRQSDTQSEASRLKEDLVEVFGEENVFFDIETLEPGLNFADAIEKTLSQSKVVLVMIGPTWAEVKDEEGNLRLFKENDWVRREVAMALSMEGVRVVPVLIKKAILPSASQLPDNIKELAGKHWKEISISRWKYDVGVLIKSIEQVIPKINKTEPKPDPIRRPVPKPPKSWWAKNYLWVLGVFVAFLIIGLIPDDEPYYDDPIDSNREYVTDDFNQEASAQLSEDGPLNVQGNWVVYSNGQIVSSFVMNQYPEEIQFVEYDVNGSNVGTGTGSISGNTLYLDYYNSYYDSYGEFILKTSNGGRSWEGTLKVVGSNQELTAALKRN</sequence>
<keyword evidence="1" id="KW-0812">Transmembrane</keyword>
<comment type="caution">
    <text evidence="3">The sequence shown here is derived from an EMBL/GenBank/DDBJ whole genome shotgun (WGS) entry which is preliminary data.</text>
</comment>
<feature type="domain" description="TIR" evidence="2">
    <location>
        <begin position="2"/>
        <end position="158"/>
    </location>
</feature>
<accession>A0A2W7R9D0</accession>
<feature type="transmembrane region" description="Helical" evidence="1">
    <location>
        <begin position="184"/>
        <end position="201"/>
    </location>
</feature>
<evidence type="ECO:0000313" key="4">
    <source>
        <dbReference type="Proteomes" id="UP000248882"/>
    </source>
</evidence>
<evidence type="ECO:0000313" key="3">
    <source>
        <dbReference type="EMBL" id="PZX55716.1"/>
    </source>
</evidence>
<keyword evidence="1" id="KW-0472">Membrane</keyword>
<dbReference type="InterPro" id="IPR000157">
    <property type="entry name" value="TIR_dom"/>
</dbReference>
<dbReference type="Pfam" id="PF13676">
    <property type="entry name" value="TIR_2"/>
    <property type="match status" value="1"/>
</dbReference>
<dbReference type="SUPFAM" id="SSF52200">
    <property type="entry name" value="Toll/Interleukin receptor TIR domain"/>
    <property type="match status" value="1"/>
</dbReference>
<gene>
    <name evidence="3" type="ORF">LV85_00941</name>
</gene>
<keyword evidence="1" id="KW-1133">Transmembrane helix</keyword>
<evidence type="ECO:0000256" key="1">
    <source>
        <dbReference type="SAM" id="Phobius"/>
    </source>
</evidence>
<dbReference type="AlphaFoldDB" id="A0A2W7R9D0"/>
<dbReference type="InterPro" id="IPR035897">
    <property type="entry name" value="Toll_tir_struct_dom_sf"/>
</dbReference>
<dbReference type="RefSeq" id="WP_111317019.1">
    <property type="nucleotide sequence ID" value="NZ_QKZT01000003.1"/>
</dbReference>
<dbReference type="OrthoDB" id="574237at2"/>